<dbReference type="PANTHER" id="PTHR23282:SF101">
    <property type="entry name" value="MAM DOMAIN-CONTAINING PROTEIN"/>
    <property type="match status" value="1"/>
</dbReference>
<sequence>MKCCPMWTSILYFLSYAAFTVRCIPPDYSQGLLDPEEPDNTIKIRERRQETSEICDFGTENDQINCEWVNKNGSALRWEFGAGSLFNWLGGPRRDASGDVKGAYIFFETSLLVSDGRVGQNAFIESPVLPTTSTEGKCISFNYAIDGLSSAGLRVLLHPVTEDDDQDVFDRLLWSSKDPTNKEWMKAEVLYTYNREHKIVFEGVAKDIGDPFRKYRGYVALDNIARKPGTECKGHCTFEGGFCTWFNEDGDDFQWSLGRGSNNPSTGPATDRTSSIHGGPEGGYAFIDSSYPRRPGDIALLSSEDFDPTTPDKPLCLRFWTHMFGNGIGILSVIINDKEDGTDTEIWSLSGEAGNSWYPAEVPISCPNTFRILLVGQVGRNNLGDIAIDDMSLIPGACPISPQIAAVEPGDCRFESDECGWVNSSPRERVDDIDWDRISGQATRPVLNDHTLGTEKGYFMTLAKSNIQRPGSRAWLVSKEIRAQTKPRCLSFWYMLNEPFIDNIGPSLGALAVYVKTFDKNNAVVMTPVWKLYNHQGPEWRHAQTVINEINYTVVFEGTWGSSRANGIIAIDDISLFTGSCTVMPQAAEVKVGECRFDRDTCNWANETQGANARPNSSWKLAVSSRRPANLIDKTFGAPEGYVYFDLFNHNAATNVVRLMSPPITANGDQYCMSFWFAAFGAGEDADLKVIREDNSTSDNQATELWELQAKDVDTTRPAWAPAQLTLDGNTDFRVVLQGMATNGGFAIDEISFSKGACSTRPDYAEVRPPENP</sequence>
<evidence type="ECO:0000256" key="1">
    <source>
        <dbReference type="SAM" id="SignalP"/>
    </source>
</evidence>
<reference evidence="3" key="1">
    <citation type="journal article" date="2024" name="Gigascience">
        <title>Chromosome-level genome of the poultry shaft louse Menopon gallinae provides insight into the host-switching and adaptive evolution of parasitic lice.</title>
        <authorList>
            <person name="Xu Y."/>
            <person name="Ma L."/>
            <person name="Liu S."/>
            <person name="Liang Y."/>
            <person name="Liu Q."/>
            <person name="He Z."/>
            <person name="Tian L."/>
            <person name="Duan Y."/>
            <person name="Cai W."/>
            <person name="Li H."/>
            <person name="Song F."/>
        </authorList>
    </citation>
    <scope>NUCLEOTIDE SEQUENCE</scope>
    <source>
        <strain evidence="3">Cailab_2023a</strain>
    </source>
</reference>
<protein>
    <recommendedName>
        <fullName evidence="2">MAM domain-containing protein</fullName>
    </recommendedName>
</protein>
<feature type="domain" description="MAM" evidence="2">
    <location>
        <begin position="410"/>
        <end position="583"/>
    </location>
</feature>
<evidence type="ECO:0000313" key="3">
    <source>
        <dbReference type="EMBL" id="KAL0267744.1"/>
    </source>
</evidence>
<accession>A0AAW2HDE6</accession>
<dbReference type="InterPro" id="IPR051560">
    <property type="entry name" value="MAM_domain-containing"/>
</dbReference>
<feature type="domain" description="MAM" evidence="2">
    <location>
        <begin position="53"/>
        <end position="234"/>
    </location>
</feature>
<dbReference type="CDD" id="cd06263">
    <property type="entry name" value="MAM"/>
    <property type="match status" value="4"/>
</dbReference>
<feature type="signal peptide" evidence="1">
    <location>
        <begin position="1"/>
        <end position="23"/>
    </location>
</feature>
<dbReference type="PANTHER" id="PTHR23282">
    <property type="entry name" value="APICAL ENDOSOMAL GLYCOPROTEIN PRECURSOR"/>
    <property type="match status" value="1"/>
</dbReference>
<feature type="chain" id="PRO_5043464012" description="MAM domain-containing protein" evidence="1">
    <location>
        <begin position="24"/>
        <end position="773"/>
    </location>
</feature>
<dbReference type="Pfam" id="PF00629">
    <property type="entry name" value="MAM"/>
    <property type="match status" value="4"/>
</dbReference>
<dbReference type="GO" id="GO:0016020">
    <property type="term" value="C:membrane"/>
    <property type="evidence" value="ECO:0007669"/>
    <property type="project" value="InterPro"/>
</dbReference>
<keyword evidence="1" id="KW-0732">Signal</keyword>
<proteinExistence type="predicted"/>
<dbReference type="SMART" id="SM00137">
    <property type="entry name" value="MAM"/>
    <property type="match status" value="4"/>
</dbReference>
<feature type="domain" description="MAM" evidence="2">
    <location>
        <begin position="234"/>
        <end position="400"/>
    </location>
</feature>
<name>A0AAW2HDE6_9NEOP</name>
<feature type="domain" description="MAM" evidence="2">
    <location>
        <begin position="593"/>
        <end position="760"/>
    </location>
</feature>
<dbReference type="SUPFAM" id="SSF49899">
    <property type="entry name" value="Concanavalin A-like lectins/glucanases"/>
    <property type="match status" value="4"/>
</dbReference>
<dbReference type="PROSITE" id="PS50060">
    <property type="entry name" value="MAM_2"/>
    <property type="match status" value="4"/>
</dbReference>
<dbReference type="AlphaFoldDB" id="A0AAW2HDE6"/>
<dbReference type="InterPro" id="IPR013320">
    <property type="entry name" value="ConA-like_dom_sf"/>
</dbReference>
<dbReference type="EMBL" id="JARGDH010000005">
    <property type="protein sequence ID" value="KAL0267744.1"/>
    <property type="molecule type" value="Genomic_DNA"/>
</dbReference>
<dbReference type="InterPro" id="IPR000998">
    <property type="entry name" value="MAM_dom"/>
</dbReference>
<evidence type="ECO:0000259" key="2">
    <source>
        <dbReference type="PROSITE" id="PS50060"/>
    </source>
</evidence>
<comment type="caution">
    <text evidence="3">The sequence shown here is derived from an EMBL/GenBank/DDBJ whole genome shotgun (WGS) entry which is preliminary data.</text>
</comment>
<dbReference type="Gene3D" id="2.60.120.200">
    <property type="match status" value="4"/>
</dbReference>
<organism evidence="3">
    <name type="scientific">Menopon gallinae</name>
    <name type="common">poultry shaft louse</name>
    <dbReference type="NCBI Taxonomy" id="328185"/>
    <lineage>
        <taxon>Eukaryota</taxon>
        <taxon>Metazoa</taxon>
        <taxon>Ecdysozoa</taxon>
        <taxon>Arthropoda</taxon>
        <taxon>Hexapoda</taxon>
        <taxon>Insecta</taxon>
        <taxon>Pterygota</taxon>
        <taxon>Neoptera</taxon>
        <taxon>Paraneoptera</taxon>
        <taxon>Psocodea</taxon>
        <taxon>Troctomorpha</taxon>
        <taxon>Phthiraptera</taxon>
        <taxon>Amblycera</taxon>
        <taxon>Menoponidae</taxon>
        <taxon>Menopon</taxon>
    </lineage>
</organism>
<gene>
    <name evidence="3" type="ORF">PYX00_009926</name>
</gene>